<keyword evidence="2" id="KW-1185">Reference proteome</keyword>
<gene>
    <name evidence="1" type="ORF">BpHYR1_033251</name>
</gene>
<evidence type="ECO:0000313" key="2">
    <source>
        <dbReference type="Proteomes" id="UP000276133"/>
    </source>
</evidence>
<organism evidence="1 2">
    <name type="scientific">Brachionus plicatilis</name>
    <name type="common">Marine rotifer</name>
    <name type="synonym">Brachionus muelleri</name>
    <dbReference type="NCBI Taxonomy" id="10195"/>
    <lineage>
        <taxon>Eukaryota</taxon>
        <taxon>Metazoa</taxon>
        <taxon>Spiralia</taxon>
        <taxon>Gnathifera</taxon>
        <taxon>Rotifera</taxon>
        <taxon>Eurotatoria</taxon>
        <taxon>Monogononta</taxon>
        <taxon>Pseudotrocha</taxon>
        <taxon>Ploima</taxon>
        <taxon>Brachionidae</taxon>
        <taxon>Brachionus</taxon>
    </lineage>
</organism>
<dbReference type="Proteomes" id="UP000276133">
    <property type="component" value="Unassembled WGS sequence"/>
</dbReference>
<dbReference type="EMBL" id="REGN01010641">
    <property type="protein sequence ID" value="RMZ98652.1"/>
    <property type="molecule type" value="Genomic_DNA"/>
</dbReference>
<comment type="caution">
    <text evidence="1">The sequence shown here is derived from an EMBL/GenBank/DDBJ whole genome shotgun (WGS) entry which is preliminary data.</text>
</comment>
<accession>A0A3M7PHY1</accession>
<sequence length="76" mass="8124">MSIASSFDLPSSENPLILINWSFGLSLPSLLAAPPLITVLTKIPKSTEFSESSKRFVLPLTLTPRPAEPVSLSAIS</sequence>
<evidence type="ECO:0000313" key="1">
    <source>
        <dbReference type="EMBL" id="RMZ98652.1"/>
    </source>
</evidence>
<reference evidence="1 2" key="1">
    <citation type="journal article" date="2018" name="Sci. Rep.">
        <title>Genomic signatures of local adaptation to the degree of environmental predictability in rotifers.</title>
        <authorList>
            <person name="Franch-Gras L."/>
            <person name="Hahn C."/>
            <person name="Garcia-Roger E.M."/>
            <person name="Carmona M.J."/>
            <person name="Serra M."/>
            <person name="Gomez A."/>
        </authorList>
    </citation>
    <scope>NUCLEOTIDE SEQUENCE [LARGE SCALE GENOMIC DNA]</scope>
    <source>
        <strain evidence="1">HYR1</strain>
    </source>
</reference>
<name>A0A3M7PHY1_BRAPC</name>
<proteinExistence type="predicted"/>
<dbReference type="AlphaFoldDB" id="A0A3M7PHY1"/>
<protein>
    <submittedName>
        <fullName evidence="1">Uncharacterized protein</fullName>
    </submittedName>
</protein>